<organism evidence="1 2">
    <name type="scientific">Maudiozyma exigua</name>
    <name type="common">Yeast</name>
    <name type="synonym">Kazachstania exigua</name>
    <dbReference type="NCBI Taxonomy" id="34358"/>
    <lineage>
        <taxon>Eukaryota</taxon>
        <taxon>Fungi</taxon>
        <taxon>Dikarya</taxon>
        <taxon>Ascomycota</taxon>
        <taxon>Saccharomycotina</taxon>
        <taxon>Saccharomycetes</taxon>
        <taxon>Saccharomycetales</taxon>
        <taxon>Saccharomycetaceae</taxon>
        <taxon>Maudiozyma</taxon>
    </lineage>
</organism>
<comment type="caution">
    <text evidence="1">The sequence shown here is derived from an EMBL/GenBank/DDBJ whole genome shotgun (WGS) entry which is preliminary data.</text>
</comment>
<proteinExistence type="predicted"/>
<dbReference type="OrthoDB" id="4067990at2759"/>
<sequence>MNYPDNVLLLLLQITLDEQKLQAADHPKLKYSRLLQEPIINDTILKQFTGHLVVETFAPELKNLTLRGLRSAIKDVFDEGIKGRDGKKVNSTVNLVTLANYYYAKRVAILESALPGMRDEIQNGLSELQD</sequence>
<dbReference type="EMBL" id="PUHR01000003">
    <property type="protein sequence ID" value="KAG0672391.1"/>
    <property type="molecule type" value="Genomic_DNA"/>
</dbReference>
<accession>A0A9P7BBM6</accession>
<protein>
    <submittedName>
        <fullName evidence="1">SWR1-complex protein 7</fullName>
    </submittedName>
</protein>
<dbReference type="Pfam" id="PF17330">
    <property type="entry name" value="SWC7"/>
    <property type="match status" value="1"/>
</dbReference>
<dbReference type="Proteomes" id="UP000750334">
    <property type="component" value="Unassembled WGS sequence"/>
</dbReference>
<keyword evidence="2" id="KW-1185">Reference proteome</keyword>
<dbReference type="InterPro" id="IPR020195">
    <property type="entry name" value="SWR1_Swc7"/>
</dbReference>
<reference evidence="1 2" key="1">
    <citation type="submission" date="2020-11" db="EMBL/GenBank/DDBJ databases">
        <title>Kefir isolates.</title>
        <authorList>
            <person name="Marcisauskas S."/>
            <person name="Kim Y."/>
            <person name="Blasche S."/>
        </authorList>
    </citation>
    <scope>NUCLEOTIDE SEQUENCE [LARGE SCALE GENOMIC DNA]</scope>
    <source>
        <strain evidence="1 2">OG2</strain>
    </source>
</reference>
<evidence type="ECO:0000313" key="2">
    <source>
        <dbReference type="Proteomes" id="UP000750334"/>
    </source>
</evidence>
<dbReference type="AlphaFoldDB" id="A0A9P7BBM6"/>
<gene>
    <name evidence="1" type="primary">SWC7</name>
    <name evidence="1" type="ORF">C6P45_003075</name>
</gene>
<name>A0A9P7BBM6_MAUEX</name>
<evidence type="ECO:0000313" key="1">
    <source>
        <dbReference type="EMBL" id="KAG0672391.1"/>
    </source>
</evidence>